<proteinExistence type="predicted"/>
<keyword evidence="1" id="KW-0812">Transmembrane</keyword>
<dbReference type="AlphaFoldDB" id="A0A9C6TVP5"/>
<evidence type="ECO:0000313" key="3">
    <source>
        <dbReference type="RefSeq" id="XP_052121000.1"/>
    </source>
</evidence>
<accession>A0A9C6TVP5</accession>
<dbReference type="InterPro" id="IPR032675">
    <property type="entry name" value="LRR_dom_sf"/>
</dbReference>
<keyword evidence="1" id="KW-0472">Membrane</keyword>
<feature type="transmembrane region" description="Helical" evidence="1">
    <location>
        <begin position="85"/>
        <end position="110"/>
    </location>
</feature>
<dbReference type="OrthoDB" id="9229163at2759"/>
<dbReference type="KEGG" id="foc:113205023"/>
<keyword evidence="2" id="KW-1185">Reference proteome</keyword>
<name>A0A9C6TVP5_FRAOC</name>
<protein>
    <submittedName>
        <fullName evidence="3">Uncharacterized protein LOC113205023</fullName>
    </submittedName>
</protein>
<dbReference type="Gene3D" id="3.80.10.10">
    <property type="entry name" value="Ribonuclease Inhibitor"/>
    <property type="match status" value="1"/>
</dbReference>
<organism evidence="2 3">
    <name type="scientific">Frankliniella occidentalis</name>
    <name type="common">Western flower thrips</name>
    <name type="synonym">Euthrips occidentalis</name>
    <dbReference type="NCBI Taxonomy" id="133901"/>
    <lineage>
        <taxon>Eukaryota</taxon>
        <taxon>Metazoa</taxon>
        <taxon>Ecdysozoa</taxon>
        <taxon>Arthropoda</taxon>
        <taxon>Hexapoda</taxon>
        <taxon>Insecta</taxon>
        <taxon>Pterygota</taxon>
        <taxon>Neoptera</taxon>
        <taxon>Paraneoptera</taxon>
        <taxon>Thysanoptera</taxon>
        <taxon>Terebrantia</taxon>
        <taxon>Thripoidea</taxon>
        <taxon>Thripidae</taxon>
        <taxon>Frankliniella</taxon>
    </lineage>
</organism>
<evidence type="ECO:0000256" key="1">
    <source>
        <dbReference type="SAM" id="Phobius"/>
    </source>
</evidence>
<dbReference type="RefSeq" id="XP_052121000.1">
    <property type="nucleotide sequence ID" value="XM_052265040.1"/>
</dbReference>
<sequence>MLSCSQVLLDGNHWSCDRCHLPPLLSRVARSAPESPWRRLRCDAPRSLAGEPLEGLSLASLAWCSGGMGVGPDSPRSLLSADSQLGVIAAAAAVAVLILVGAALLCVVAYTKSHADYYYTHEDKLGPEREAIFENMGVIDDRGECKKTPKRVTIATIDELTKDPELHGLTNGA</sequence>
<keyword evidence="1" id="KW-1133">Transmembrane helix</keyword>
<evidence type="ECO:0000313" key="2">
    <source>
        <dbReference type="Proteomes" id="UP000504606"/>
    </source>
</evidence>
<dbReference type="Proteomes" id="UP000504606">
    <property type="component" value="Unplaced"/>
</dbReference>
<dbReference type="GeneID" id="113205023"/>
<reference evidence="3" key="1">
    <citation type="submission" date="2025-08" db="UniProtKB">
        <authorList>
            <consortium name="RefSeq"/>
        </authorList>
    </citation>
    <scope>IDENTIFICATION</scope>
    <source>
        <tissue evidence="3">Whole organism</tissue>
    </source>
</reference>
<gene>
    <name evidence="3" type="primary">LOC113205023</name>
</gene>